<organism evidence="1">
    <name type="scientific">marine sediment metagenome</name>
    <dbReference type="NCBI Taxonomy" id="412755"/>
    <lineage>
        <taxon>unclassified sequences</taxon>
        <taxon>metagenomes</taxon>
        <taxon>ecological metagenomes</taxon>
    </lineage>
</organism>
<sequence length="57" mass="6513">MFKIVYKCLNSVRLKKNAESTESFCIDLCSEKGYDGWRGGGPTEDNQFSCICYKLVH</sequence>
<comment type="caution">
    <text evidence="1">The sequence shown here is derived from an EMBL/GenBank/DDBJ whole genome shotgun (WGS) entry which is preliminary data.</text>
</comment>
<protein>
    <submittedName>
        <fullName evidence="1">Uncharacterized protein</fullName>
    </submittedName>
</protein>
<evidence type="ECO:0000313" key="1">
    <source>
        <dbReference type="EMBL" id="GAG89059.1"/>
    </source>
</evidence>
<accession>X1B085</accession>
<proteinExistence type="predicted"/>
<dbReference type="AlphaFoldDB" id="X1B085"/>
<reference evidence="1" key="1">
    <citation type="journal article" date="2014" name="Front. Microbiol.">
        <title>High frequency of phylogenetically diverse reductive dehalogenase-homologous genes in deep subseafloor sedimentary metagenomes.</title>
        <authorList>
            <person name="Kawai M."/>
            <person name="Futagami T."/>
            <person name="Toyoda A."/>
            <person name="Takaki Y."/>
            <person name="Nishi S."/>
            <person name="Hori S."/>
            <person name="Arai W."/>
            <person name="Tsubouchi T."/>
            <person name="Morono Y."/>
            <person name="Uchiyama I."/>
            <person name="Ito T."/>
            <person name="Fujiyama A."/>
            <person name="Inagaki F."/>
            <person name="Takami H."/>
        </authorList>
    </citation>
    <scope>NUCLEOTIDE SEQUENCE</scope>
    <source>
        <strain evidence="1">Expedition CK06-06</strain>
    </source>
</reference>
<dbReference type="EMBL" id="BART01013157">
    <property type="protein sequence ID" value="GAG89059.1"/>
    <property type="molecule type" value="Genomic_DNA"/>
</dbReference>
<name>X1B085_9ZZZZ</name>
<gene>
    <name evidence="1" type="ORF">S01H4_27070</name>
</gene>